<evidence type="ECO:0000313" key="6">
    <source>
        <dbReference type="EMBL" id="CAK9027674.1"/>
    </source>
</evidence>
<dbReference type="InterPro" id="IPR043136">
    <property type="entry name" value="B30.2/SPRY_sf"/>
</dbReference>
<organism evidence="6 7">
    <name type="scientific">Durusdinium trenchii</name>
    <dbReference type="NCBI Taxonomy" id="1381693"/>
    <lineage>
        <taxon>Eukaryota</taxon>
        <taxon>Sar</taxon>
        <taxon>Alveolata</taxon>
        <taxon>Dinophyceae</taxon>
        <taxon>Suessiales</taxon>
        <taxon>Symbiodiniaceae</taxon>
        <taxon>Durusdinium</taxon>
    </lineage>
</organism>
<sequence length="3267" mass="371671">MAHKSNSWTSRTAQFAAMTQRIGADVPYSPVLPPGAVDESPQPSMHLDSDLQPGQSRQDRRPTRNVVLTIEQKEKLQQWQQMAEHGFEIHRRAERYYEHVNFWSLTLPSVVLSAIATVWTLATEQVNFPNNRVYIASISGLTTIVSSIGSYWRWQARMEKNRFASERYNSLLNRLTLLKARLQMGDIEFGQVLQDVENTIHEILKTCGPPDLWVQQRFEWEEKTSQFELLDRLATLRDANRCPWIRCFCPCCWRTLTKCCRRKDKTGGVEPMSILNQKIREFGKKTQNVSVDEFKDYFWQLFRLASNSNNFEMCKNLIKTVPNSLKDDGDVLFKSLEPSKMSPLHYAVQDNFHQLGQWLFDSYPEEMKRHCLIKDSQGKIPLDYMPPMPKQKSLNDGTLGFRGWNTGGAGAGGGAAAFYAKILFETLQEWCSEMSTSNFEDRESRKRHSFEEMENMKGHGKKLLKRIMDCGQRYEDVSCSKRHNVLHLLAVHGVEEQRFLGLGEDEKKKDRDEKKQGKQARERTFLSLLVADQPNIFDISKKDAGDGKAPLELAAEQLHAQAFKVLFESMMHAIHVNKNKDSDRYKSLKTIVEESLMQLHSPKHKQMDSKKDEEERPLRGRICCSCAESERSKQWKVRAPTLRDFVEMKIQVEQYEGTLLHYACGADSEINISQLTCSHGCPSLARRLLAAKAANCPDNRGQTPLGQAVAGNHLKIAWDICEYGIDNDVQDIIADIEEQLQKTAKEYTSFLVCVDWTKVVQENWFDNLNLWLKLPHGAQLCLTAAGQMDILGGGVPQAPPPWAVLPPWSGDPPQAAPPFSQQAPPPFPQLPGASLPSWVPLMEKQLEFKLPSDWSPSVAPIACKLDLGLNFLQSDRLSNLGLQVRARGAKESSAESEAKKELARIERTQRVEGGNETEALPEVICKRMPFKEWVRTEEMRCKEALMNNDSGGDHQTLWHLACKKKNIRLAKILRAQDAEYKFANGRTPLDMVLDASLSLHDDEAEVMDVISHDGRWKQGAPSVTGGKPVMDPKLRELAELLIFDDYQTYLQEKLVDLAVVQRYARDFALMPSAMVLMRSTDGKTLLHWAAIYGNHIDVEWLLSSGAQLLALDQLVFQDLRLTILKPKKQELGEIEEIRPKFFWQKNERALSTILPSSVLQDMPSWVRLQQESVSEWLTQDMSFQRAESFDCFQWPETLHERSIASWVLEARVIQKDLSPKEEWVILNLQLEGLELKDNDESEEEKSGTLATHTNRTPLDYALQFAPSVWEGHMDDTPNKQLSPHAKVCKLLLERALMAEKQQDARGGSLLKHALRSYVRPYVRCRTLPKDVIDLHIGEQDDTAEKNTLLHVAAKLGLVNVCSELVRRRCAFKEIAEQNPLDVAGGKAHEVLILPAFLAICGKISTLNPPRDEEAVTQCIIAVDEEAKSSLEGLKSRDFTFQQIMNIKNPHDQGHGILEYAAMYGLDRVLQYIIKNYEMEDTRPTRWPADLIATALPRYPNRQKLVDKIRSDFSKADETWGVFHSKQHLKELYDQLAGLDEEGTLKQVQQENFYRDNLHHAASIDTPEAKFLVELMLKNNPNEVMKMKDASGNTALHMAARYNNLEVVQLLCEQYNANKEEKNMHQWKPLHLAAMHQSFESMKYLLESSAQPISMTSDKETPLHLIAKHFTVPQNVRSLEHNAEQKQFHQIMDILIDKICAADRNPKQFINNQDSSGKTALEYLAGGSPAFVCHPMQRLVREFPHPDSFANVLDSVTSTMGRTPILKALLESTPLMDTEEEDPATISLLRQLVESNGNDDLTALQRCATNGNLDAARVILEKLISLPLLKQALLPGFNFSALNDINLPLHLAMQNKHEEVAKLLASRMLVILEPEDLKALQWRNFFCADASRKFREDMESIFTRDDSLLEAVKAGDRTAVEAILKKRATLAEESIDDQGNTPLHFAVQNRTNRQQKDIVLLLLENRGTMVPNHKGETPLHLLCSRAASLTHKPQDEAVAHERWYHRWKRPHWEDEEDEEGKDERELGSLIQMTDFILKTLVTTHLTDSDFNTRETLADGKSPLEQVLAYKTTDGDTAFDLLCGGLENAAFGDETHRLRKFLKLAWLRPLKSRGDFLIPAREKLTLLGLAVLMQSREAAELVKKGDPLAGSPDENAFTYALLSRRYDLVRQMLQRLQDTQGAQEEKLQQAMGSHTIHLLFRDEDYNEELLENIIEILHADDVAQFLQRDRVLERCWARGSERLFEALGSKLGQAACEDSDWINWRFGEKAWTLVHVFVSLGKLEALNDLLSDSALDHSKLVKVLNTEDNHGNTPMHRLLHFLGCVFVKIAGEPNFQGCYFPVEEYGRLSFKKFGVHILDVEEENLPGPPCPCCIRVREQENKRFWVLENDDWERPFAAQLEARPEISMDELPTGSSWERYHSASSEKPRLEVFKSPLFAAEKIVHVLIEFRADITKQNCRGRTPLQECLRCPVTKSLQPMLAKLSLSLMGVGASMDSHSDIGQVKTLLVELRDSDGLNALEAASNISWFEAVWNEWLETLLPMGVFSDIGAPVDAVLEQWRLPPVRRQQTVPRLVATLVADESLKPEVVERMSMPQAGLSSFLTTCLSKECCTLLQNLKHTVELKKIWLVHEPVDVTKPLASLSLSTSDRKNITELEVDFMEATENESGAVDVRVGVYGRPHLGKATTQLFLNGVAGAHQTAPQTLQLLEPSYWALGGLDRCKVWRTVGFKGMQASGKFYYEVELVCNIQSGRLFLGWATEDFTSFAWKADTFFGINSQLEPADAEDEWEPEEDEEESEWTDQSCKLGDVFGMAVDLDQKTAWFSLNGKRFLEYPVHGDRKIFPILRTSGTVRIKLRPCDWQFAPPSKFRSWLEDGELLRPDQRHIFNFTNVPKDQQCCFRLKLELRAEIDGMPSLSKVFKARSLISTAIWKQCKWKIIDILKDRGCELTLETLVSSLRWVRRGTKVLRMHQSLSSDPRYASVLLGPNKDKLQPWVFGAFLEYLKNGDLDEEDVMLVCHTFAACGAPLQRMRGDYIDAKDVSVQVKGTLHQLDGIYVRRDDFSSERQCFVNLCRPGQWIVNDPAESFWKIGLTDILEEGQPPWYVKLANLEDGKIRVVVDGIEQKSDLRSQTKKNLEGAVRAAEMGTMTATSALSSSPSGLISTSHRGHIQRSPRPKGQKPRLKHVQDRYLTNCFKELQEPLQISDESAAVFWRELGREVGQVAEAWDEEEQRKMMQFTAALRESLEYDPDEELDPGQIRPVTMMDVEQ</sequence>
<evidence type="ECO:0000256" key="3">
    <source>
        <dbReference type="PROSITE-ProRule" id="PRU00023"/>
    </source>
</evidence>
<feature type="transmembrane region" description="Helical" evidence="5">
    <location>
        <begin position="102"/>
        <end position="121"/>
    </location>
</feature>
<dbReference type="Gene3D" id="2.60.120.920">
    <property type="match status" value="1"/>
</dbReference>
<dbReference type="InterPro" id="IPR051637">
    <property type="entry name" value="Ank_repeat_dom-contain_49"/>
</dbReference>
<dbReference type="PANTHER" id="PTHR24180:SF45">
    <property type="entry name" value="POLY [ADP-RIBOSE] POLYMERASE TANKYRASE"/>
    <property type="match status" value="1"/>
</dbReference>
<dbReference type="PROSITE" id="PS50088">
    <property type="entry name" value="ANK_REPEAT"/>
    <property type="match status" value="2"/>
</dbReference>
<accession>A0ABP0KLE5</accession>
<keyword evidence="5" id="KW-0472">Membrane</keyword>
<proteinExistence type="predicted"/>
<evidence type="ECO:0000256" key="2">
    <source>
        <dbReference type="ARBA" id="ARBA00023043"/>
    </source>
</evidence>
<dbReference type="PROSITE" id="PS50297">
    <property type="entry name" value="ANK_REP_REGION"/>
    <property type="match status" value="2"/>
</dbReference>
<feature type="compositionally biased region" description="Basic residues" evidence="4">
    <location>
        <begin position="3164"/>
        <end position="3182"/>
    </location>
</feature>
<dbReference type="SMART" id="SM00248">
    <property type="entry name" value="ANK"/>
    <property type="match status" value="19"/>
</dbReference>
<keyword evidence="5" id="KW-1133">Transmembrane helix</keyword>
<dbReference type="InterPro" id="IPR002110">
    <property type="entry name" value="Ankyrin_rpt"/>
</dbReference>
<dbReference type="PANTHER" id="PTHR24180">
    <property type="entry name" value="CYCLIN-DEPENDENT KINASE INHIBITOR 2C-RELATED"/>
    <property type="match status" value="1"/>
</dbReference>
<evidence type="ECO:0000256" key="5">
    <source>
        <dbReference type="SAM" id="Phobius"/>
    </source>
</evidence>
<feature type="compositionally biased region" description="Low complexity" evidence="4">
    <location>
        <begin position="3148"/>
        <end position="3163"/>
    </location>
</feature>
<keyword evidence="7" id="KW-1185">Reference proteome</keyword>
<dbReference type="Gene3D" id="1.25.40.20">
    <property type="entry name" value="Ankyrin repeat-containing domain"/>
    <property type="match status" value="6"/>
</dbReference>
<dbReference type="Pfam" id="PF00023">
    <property type="entry name" value="Ank"/>
    <property type="match status" value="2"/>
</dbReference>
<dbReference type="EMBL" id="CAXAMM010012002">
    <property type="protein sequence ID" value="CAK9027674.1"/>
    <property type="molecule type" value="Genomic_DNA"/>
</dbReference>
<keyword evidence="1" id="KW-0677">Repeat</keyword>
<feature type="region of interest" description="Disordered" evidence="4">
    <location>
        <begin position="26"/>
        <end position="64"/>
    </location>
</feature>
<dbReference type="SUPFAM" id="SSF48403">
    <property type="entry name" value="Ankyrin repeat"/>
    <property type="match status" value="3"/>
</dbReference>
<evidence type="ECO:0000256" key="4">
    <source>
        <dbReference type="SAM" id="MobiDB-lite"/>
    </source>
</evidence>
<name>A0ABP0KLE5_9DINO</name>
<dbReference type="InterPro" id="IPR013320">
    <property type="entry name" value="ConA-like_dom_sf"/>
</dbReference>
<keyword evidence="6" id="KW-0808">Transferase</keyword>
<evidence type="ECO:0000256" key="1">
    <source>
        <dbReference type="ARBA" id="ARBA00022737"/>
    </source>
</evidence>
<gene>
    <name evidence="6" type="ORF">SCF082_LOCUS18030</name>
</gene>
<dbReference type="Proteomes" id="UP001642464">
    <property type="component" value="Unassembled WGS sequence"/>
</dbReference>
<evidence type="ECO:0000313" key="7">
    <source>
        <dbReference type="Proteomes" id="UP001642464"/>
    </source>
</evidence>
<protein>
    <submittedName>
        <fullName evidence="6">E3 ubiquitin-protein ligase MIB1 (DAPK-interacting protein 1) (DIP-1) (Mind bomb homolog 1) (RING-type E3 ubiquitin transferase MIB1) (Zinc finger ZZ type with ankyrin repeat domain protein 2)</fullName>
    </submittedName>
</protein>
<reference evidence="6 7" key="1">
    <citation type="submission" date="2024-02" db="EMBL/GenBank/DDBJ databases">
        <authorList>
            <person name="Chen Y."/>
            <person name="Shah S."/>
            <person name="Dougan E. K."/>
            <person name="Thang M."/>
            <person name="Chan C."/>
        </authorList>
    </citation>
    <scope>NUCLEOTIDE SEQUENCE [LARGE SCALE GENOMIC DNA]</scope>
</reference>
<keyword evidence="2 3" id="KW-0040">ANK repeat</keyword>
<dbReference type="CDD" id="cd11709">
    <property type="entry name" value="SPRY"/>
    <property type="match status" value="1"/>
</dbReference>
<keyword evidence="5" id="KW-0812">Transmembrane</keyword>
<feature type="transmembrane region" description="Helical" evidence="5">
    <location>
        <begin position="133"/>
        <end position="154"/>
    </location>
</feature>
<feature type="region of interest" description="Disordered" evidence="4">
    <location>
        <begin position="3244"/>
        <end position="3267"/>
    </location>
</feature>
<dbReference type="Pfam" id="PF12796">
    <property type="entry name" value="Ank_2"/>
    <property type="match status" value="1"/>
</dbReference>
<dbReference type="InterPro" id="IPR036770">
    <property type="entry name" value="Ankyrin_rpt-contain_sf"/>
</dbReference>
<feature type="region of interest" description="Disordered" evidence="4">
    <location>
        <begin position="3148"/>
        <end position="3182"/>
    </location>
</feature>
<feature type="repeat" description="ANK" evidence="3">
    <location>
        <begin position="1081"/>
        <end position="1113"/>
    </location>
</feature>
<dbReference type="GO" id="GO:0016740">
    <property type="term" value="F:transferase activity"/>
    <property type="evidence" value="ECO:0007669"/>
    <property type="project" value="UniProtKB-KW"/>
</dbReference>
<feature type="repeat" description="ANK" evidence="3">
    <location>
        <begin position="1590"/>
        <end position="1610"/>
    </location>
</feature>
<dbReference type="SUPFAM" id="SSF49899">
    <property type="entry name" value="Concanavalin A-like lectins/glucanases"/>
    <property type="match status" value="1"/>
</dbReference>
<comment type="caution">
    <text evidence="6">The sequence shown here is derived from an EMBL/GenBank/DDBJ whole genome shotgun (WGS) entry which is preliminary data.</text>
</comment>